<evidence type="ECO:0000256" key="1">
    <source>
        <dbReference type="SAM" id="MobiDB-lite"/>
    </source>
</evidence>
<dbReference type="Proteomes" id="UP000008144">
    <property type="component" value="Chromosome 3"/>
</dbReference>
<dbReference type="SUPFAM" id="SSF57302">
    <property type="entry name" value="Snake toxin-like"/>
    <property type="match status" value="1"/>
</dbReference>
<dbReference type="InParanoid" id="F6XDW5"/>
<protein>
    <submittedName>
        <fullName evidence="3">Uncharacterized protein</fullName>
    </submittedName>
</protein>
<dbReference type="Ensembl" id="ENSCINT00000023725.1">
    <property type="protein sequence ID" value="ENSCINP00000023479.1"/>
    <property type="gene ID" value="ENSCING00000012626.1"/>
</dbReference>
<evidence type="ECO:0000313" key="3">
    <source>
        <dbReference type="Ensembl" id="ENSCINP00000023479.1"/>
    </source>
</evidence>
<keyword evidence="2" id="KW-0732">Signal</keyword>
<evidence type="ECO:0000256" key="2">
    <source>
        <dbReference type="SAM" id="SignalP"/>
    </source>
</evidence>
<organism evidence="3 4">
    <name type="scientific">Ciona intestinalis</name>
    <name type="common">Transparent sea squirt</name>
    <name type="synonym">Ascidia intestinalis</name>
    <dbReference type="NCBI Taxonomy" id="7719"/>
    <lineage>
        <taxon>Eukaryota</taxon>
        <taxon>Metazoa</taxon>
        <taxon>Chordata</taxon>
        <taxon>Tunicata</taxon>
        <taxon>Ascidiacea</taxon>
        <taxon>Phlebobranchia</taxon>
        <taxon>Cionidae</taxon>
        <taxon>Ciona</taxon>
    </lineage>
</organism>
<evidence type="ECO:0000313" key="4">
    <source>
        <dbReference type="Proteomes" id="UP000008144"/>
    </source>
</evidence>
<proteinExistence type="predicted"/>
<reference evidence="3" key="3">
    <citation type="submission" date="2025-08" db="UniProtKB">
        <authorList>
            <consortium name="Ensembl"/>
        </authorList>
    </citation>
    <scope>IDENTIFICATION</scope>
</reference>
<dbReference type="AlphaFoldDB" id="F6XDW5"/>
<name>F6XDW5_CIOIN</name>
<feature type="signal peptide" evidence="2">
    <location>
        <begin position="1"/>
        <end position="19"/>
    </location>
</feature>
<sequence>MKIFLVCGALVLHLAVAFGGECYIGSSIDGVGDMQVEYCGFPKESCMTKIEVNRGQTKIVRRCIQTKACGSHTTSNDQQCYTDIYTNQVRVCYFCCGEDLCNNFVDPPMTTVAPVTTTSAPATATLEPDTTTPAPETTTPEPDTTTPTPETTTPAPETTTPVPETTTPVPETTTPAPVTTTPAPETTTSVPETTTPVPETTTPVPE</sequence>
<dbReference type="GeneTree" id="ENSGT00940000169298"/>
<dbReference type="InterPro" id="IPR045860">
    <property type="entry name" value="Snake_toxin-like_sf"/>
</dbReference>
<dbReference type="OMA" id="HTTSNDQ"/>
<keyword evidence="4" id="KW-1185">Reference proteome</keyword>
<reference evidence="3" key="2">
    <citation type="journal article" date="2008" name="Genome Biol.">
        <title>Improved genome assembly and evidence-based global gene model set for the chordate Ciona intestinalis: new insight into intron and operon populations.</title>
        <authorList>
            <person name="Satou Y."/>
            <person name="Mineta K."/>
            <person name="Ogasawara M."/>
            <person name="Sasakura Y."/>
            <person name="Shoguchi E."/>
            <person name="Ueno K."/>
            <person name="Yamada L."/>
            <person name="Matsumoto J."/>
            <person name="Wasserscheid J."/>
            <person name="Dewar K."/>
            <person name="Wiley G.B."/>
            <person name="Macmil S.L."/>
            <person name="Roe B.A."/>
            <person name="Zeller R.W."/>
            <person name="Hastings K.E."/>
            <person name="Lemaire P."/>
            <person name="Lindquist E."/>
            <person name="Endo T."/>
            <person name="Hotta K."/>
            <person name="Inaba K."/>
        </authorList>
    </citation>
    <scope>NUCLEOTIDE SEQUENCE [LARGE SCALE GENOMIC DNA]</scope>
    <source>
        <strain evidence="3">wild type</strain>
    </source>
</reference>
<feature type="chain" id="PRO_5003350481" evidence="2">
    <location>
        <begin position="20"/>
        <end position="206"/>
    </location>
</feature>
<dbReference type="HOGENOM" id="CLU_088802_0_0_1"/>
<dbReference type="PRINTS" id="PR01217">
    <property type="entry name" value="PRICHEXTENSN"/>
</dbReference>
<dbReference type="EMBL" id="EAAA01001825">
    <property type="status" value="NOT_ANNOTATED_CDS"/>
    <property type="molecule type" value="Genomic_DNA"/>
</dbReference>
<reference evidence="3" key="4">
    <citation type="submission" date="2025-09" db="UniProtKB">
        <authorList>
            <consortium name="Ensembl"/>
        </authorList>
    </citation>
    <scope>IDENTIFICATION</scope>
</reference>
<accession>F6XDW5</accession>
<reference evidence="4" key="1">
    <citation type="journal article" date="2002" name="Science">
        <title>The draft genome of Ciona intestinalis: insights into chordate and vertebrate origins.</title>
        <authorList>
            <person name="Dehal P."/>
            <person name="Satou Y."/>
            <person name="Campbell R.K."/>
            <person name="Chapman J."/>
            <person name="Degnan B."/>
            <person name="De Tomaso A."/>
            <person name="Davidson B."/>
            <person name="Di Gregorio A."/>
            <person name="Gelpke M."/>
            <person name="Goodstein D.M."/>
            <person name="Harafuji N."/>
            <person name="Hastings K.E."/>
            <person name="Ho I."/>
            <person name="Hotta K."/>
            <person name="Huang W."/>
            <person name="Kawashima T."/>
            <person name="Lemaire P."/>
            <person name="Martinez D."/>
            <person name="Meinertzhagen I.A."/>
            <person name="Necula S."/>
            <person name="Nonaka M."/>
            <person name="Putnam N."/>
            <person name="Rash S."/>
            <person name="Saiga H."/>
            <person name="Satake M."/>
            <person name="Terry A."/>
            <person name="Yamada L."/>
            <person name="Wang H.G."/>
            <person name="Awazu S."/>
            <person name="Azumi K."/>
            <person name="Boore J."/>
            <person name="Branno M."/>
            <person name="Chin-Bow S."/>
            <person name="DeSantis R."/>
            <person name="Doyle S."/>
            <person name="Francino P."/>
            <person name="Keys D.N."/>
            <person name="Haga S."/>
            <person name="Hayashi H."/>
            <person name="Hino K."/>
            <person name="Imai K.S."/>
            <person name="Inaba K."/>
            <person name="Kano S."/>
            <person name="Kobayashi K."/>
            <person name="Kobayashi M."/>
            <person name="Lee B.I."/>
            <person name="Makabe K.W."/>
            <person name="Manohar C."/>
            <person name="Matassi G."/>
            <person name="Medina M."/>
            <person name="Mochizuki Y."/>
            <person name="Mount S."/>
            <person name="Morishita T."/>
            <person name="Miura S."/>
            <person name="Nakayama A."/>
            <person name="Nishizaka S."/>
            <person name="Nomoto H."/>
            <person name="Ohta F."/>
            <person name="Oishi K."/>
            <person name="Rigoutsos I."/>
            <person name="Sano M."/>
            <person name="Sasaki A."/>
            <person name="Sasakura Y."/>
            <person name="Shoguchi E."/>
            <person name="Shin-i T."/>
            <person name="Spagnuolo A."/>
            <person name="Stainier D."/>
            <person name="Suzuki M.M."/>
            <person name="Tassy O."/>
            <person name="Takatori N."/>
            <person name="Tokuoka M."/>
            <person name="Yagi K."/>
            <person name="Yoshizaki F."/>
            <person name="Wada S."/>
            <person name="Zhang C."/>
            <person name="Hyatt P.D."/>
            <person name="Larimer F."/>
            <person name="Detter C."/>
            <person name="Doggett N."/>
            <person name="Glavina T."/>
            <person name="Hawkins T."/>
            <person name="Richardson P."/>
            <person name="Lucas S."/>
            <person name="Kohara Y."/>
            <person name="Levine M."/>
            <person name="Satoh N."/>
            <person name="Rokhsar D.S."/>
        </authorList>
    </citation>
    <scope>NUCLEOTIDE SEQUENCE [LARGE SCALE GENOMIC DNA]</scope>
</reference>
<feature type="region of interest" description="Disordered" evidence="1">
    <location>
        <begin position="118"/>
        <end position="206"/>
    </location>
</feature>